<organism evidence="1 2">
    <name type="scientific">Choanephora cucurbitarum</name>
    <dbReference type="NCBI Taxonomy" id="101091"/>
    <lineage>
        <taxon>Eukaryota</taxon>
        <taxon>Fungi</taxon>
        <taxon>Fungi incertae sedis</taxon>
        <taxon>Mucoromycota</taxon>
        <taxon>Mucoromycotina</taxon>
        <taxon>Mucoromycetes</taxon>
        <taxon>Mucorales</taxon>
        <taxon>Mucorineae</taxon>
        <taxon>Choanephoraceae</taxon>
        <taxon>Choanephoroideae</taxon>
        <taxon>Choanephora</taxon>
    </lineage>
</organism>
<protein>
    <submittedName>
        <fullName evidence="1">Uncharacterized protein</fullName>
    </submittedName>
</protein>
<gene>
    <name evidence="1" type="ORF">A0J61_10692</name>
</gene>
<proteinExistence type="predicted"/>
<dbReference type="STRING" id="101091.A0A1C7MWW2"/>
<sequence>LDALVQKWVGFLHDNMPPTASNVNMHYLTHLTQWLKAYHLHQINCKPLERRIQRMKRMIKSTSNTMRNAENVMIDEVYRNFQIRSTINYNKPIDAEKDMRPQFTLKKCLYDFRSVDLSEHLSKHKHVTQNRLVTDILVAKTVEVAKSRKFESSLVKDKRKSHLSCYALVQREGQTKPAIAEILLLFRNEDINYALVHFYQAVKVSDAGIPFCNGNDFANSDISSRNAVLEVVSLEALLVPIAMLQSNTNLDKYFGRMYFFWSNMSRTAVPIEDYRFSFNFEDDNYSACDDNA</sequence>
<comment type="caution">
    <text evidence="1">The sequence shown here is derived from an EMBL/GenBank/DDBJ whole genome shotgun (WGS) entry which is preliminary data.</text>
</comment>
<dbReference type="OrthoDB" id="2244820at2759"/>
<evidence type="ECO:0000313" key="1">
    <source>
        <dbReference type="EMBL" id="OBZ81258.1"/>
    </source>
</evidence>
<dbReference type="Proteomes" id="UP000093000">
    <property type="component" value="Unassembled WGS sequence"/>
</dbReference>
<reference evidence="1 2" key="1">
    <citation type="submission" date="2016-03" db="EMBL/GenBank/DDBJ databases">
        <title>Choanephora cucurbitarum.</title>
        <authorList>
            <person name="Min B."/>
            <person name="Park H."/>
            <person name="Park J.-H."/>
            <person name="Shin H.-D."/>
            <person name="Choi I.-G."/>
        </authorList>
    </citation>
    <scope>NUCLEOTIDE SEQUENCE [LARGE SCALE GENOMIC DNA]</scope>
    <source>
        <strain evidence="1 2">KUS-F28377</strain>
    </source>
</reference>
<evidence type="ECO:0000313" key="2">
    <source>
        <dbReference type="Proteomes" id="UP000093000"/>
    </source>
</evidence>
<feature type="non-terminal residue" evidence="1">
    <location>
        <position position="1"/>
    </location>
</feature>
<accession>A0A1C7MWW2</accession>
<dbReference type="AlphaFoldDB" id="A0A1C7MWW2"/>
<dbReference type="InParanoid" id="A0A1C7MWW2"/>
<name>A0A1C7MWW2_9FUNG</name>
<keyword evidence="2" id="KW-1185">Reference proteome</keyword>
<dbReference type="EMBL" id="LUGH01001322">
    <property type="protein sequence ID" value="OBZ81258.1"/>
    <property type="molecule type" value="Genomic_DNA"/>
</dbReference>